<keyword evidence="2" id="KW-1185">Reference proteome</keyword>
<evidence type="ECO:0000313" key="1">
    <source>
        <dbReference type="EMBL" id="KAK5987526.1"/>
    </source>
</evidence>
<reference evidence="1 2" key="1">
    <citation type="submission" date="2024-01" db="EMBL/GenBank/DDBJ databases">
        <title>Complete genome of Cladobotryum mycophilum ATHUM6906.</title>
        <authorList>
            <person name="Christinaki A.C."/>
            <person name="Myridakis A.I."/>
            <person name="Kouvelis V.N."/>
        </authorList>
    </citation>
    <scope>NUCLEOTIDE SEQUENCE [LARGE SCALE GENOMIC DNA]</scope>
    <source>
        <strain evidence="1 2">ATHUM6906</strain>
    </source>
</reference>
<dbReference type="Proteomes" id="UP001338125">
    <property type="component" value="Unassembled WGS sequence"/>
</dbReference>
<gene>
    <name evidence="1" type="ORF">PT974_11658</name>
</gene>
<evidence type="ECO:0000313" key="2">
    <source>
        <dbReference type="Proteomes" id="UP001338125"/>
    </source>
</evidence>
<proteinExistence type="predicted"/>
<sequence length="50" mass="5286">MPKHSRCDSVQLAFVSSAVGGHGGWADQLADDGVPVIASPGYEFPRGKTW</sequence>
<accession>A0ABR0S6S8</accession>
<organism evidence="1 2">
    <name type="scientific">Cladobotryum mycophilum</name>
    <dbReference type="NCBI Taxonomy" id="491253"/>
    <lineage>
        <taxon>Eukaryota</taxon>
        <taxon>Fungi</taxon>
        <taxon>Dikarya</taxon>
        <taxon>Ascomycota</taxon>
        <taxon>Pezizomycotina</taxon>
        <taxon>Sordariomycetes</taxon>
        <taxon>Hypocreomycetidae</taxon>
        <taxon>Hypocreales</taxon>
        <taxon>Hypocreaceae</taxon>
        <taxon>Cladobotryum</taxon>
    </lineage>
</organism>
<dbReference type="EMBL" id="JAVFKD010000016">
    <property type="protein sequence ID" value="KAK5987526.1"/>
    <property type="molecule type" value="Genomic_DNA"/>
</dbReference>
<protein>
    <submittedName>
        <fullName evidence="1">Uncharacterized protein</fullName>
    </submittedName>
</protein>
<name>A0ABR0S6S8_9HYPO</name>
<comment type="caution">
    <text evidence="1">The sequence shown here is derived from an EMBL/GenBank/DDBJ whole genome shotgun (WGS) entry which is preliminary data.</text>
</comment>